<name>V4LL22_EUTSA</name>
<proteinExistence type="predicted"/>
<protein>
    <submittedName>
        <fullName evidence="1">Uncharacterized protein</fullName>
    </submittedName>
</protein>
<dbReference type="AlphaFoldDB" id="V4LL22"/>
<dbReference type="eggNOG" id="KOG1337">
    <property type="taxonomic scope" value="Eukaryota"/>
</dbReference>
<dbReference type="Proteomes" id="UP000030689">
    <property type="component" value="Unassembled WGS sequence"/>
</dbReference>
<accession>V4LL22</accession>
<gene>
    <name evidence="1" type="ORF">EUTSA_v10017450mg</name>
</gene>
<dbReference type="EMBL" id="KI517385">
    <property type="protein sequence ID" value="ESQ51255.1"/>
    <property type="molecule type" value="Genomic_DNA"/>
</dbReference>
<keyword evidence="2" id="KW-1185">Reference proteome</keyword>
<reference evidence="1 2" key="1">
    <citation type="journal article" date="2013" name="Front. Plant Sci.">
        <title>The Reference Genome of the Halophytic Plant Eutrema salsugineum.</title>
        <authorList>
            <person name="Yang R."/>
            <person name="Jarvis D.E."/>
            <person name="Chen H."/>
            <person name="Beilstein M.A."/>
            <person name="Grimwood J."/>
            <person name="Jenkins J."/>
            <person name="Shu S."/>
            <person name="Prochnik S."/>
            <person name="Xin M."/>
            <person name="Ma C."/>
            <person name="Schmutz J."/>
            <person name="Wing R.A."/>
            <person name="Mitchell-Olds T."/>
            <person name="Schumaker K.S."/>
            <person name="Wang X."/>
        </authorList>
    </citation>
    <scope>NUCLEOTIDE SEQUENCE [LARGE SCALE GENOMIC DNA]</scope>
</reference>
<organism evidence="1 2">
    <name type="scientific">Eutrema salsugineum</name>
    <name type="common">Saltwater cress</name>
    <name type="synonym">Sisymbrium salsugineum</name>
    <dbReference type="NCBI Taxonomy" id="72664"/>
    <lineage>
        <taxon>Eukaryota</taxon>
        <taxon>Viridiplantae</taxon>
        <taxon>Streptophyta</taxon>
        <taxon>Embryophyta</taxon>
        <taxon>Tracheophyta</taxon>
        <taxon>Spermatophyta</taxon>
        <taxon>Magnoliopsida</taxon>
        <taxon>eudicotyledons</taxon>
        <taxon>Gunneridae</taxon>
        <taxon>Pentapetalae</taxon>
        <taxon>rosids</taxon>
        <taxon>malvids</taxon>
        <taxon>Brassicales</taxon>
        <taxon>Brassicaceae</taxon>
        <taxon>Eutremeae</taxon>
        <taxon>Eutrema</taxon>
    </lineage>
</organism>
<dbReference type="KEGG" id="eus:EUTSA_v10017450mg"/>
<sequence>MAVKDGPSPSLLVREKREGGFVHHAVKLSQGTLLRSPRRFGSSSSRSIKDSLLLPEFEQEIRSTLEDVKASDHPFSGQDVNASALGSTMSAVSTRAFHLHGDKSFKVDLLMMFP</sequence>
<evidence type="ECO:0000313" key="2">
    <source>
        <dbReference type="Proteomes" id="UP000030689"/>
    </source>
</evidence>
<dbReference type="STRING" id="72664.V4LL22"/>
<evidence type="ECO:0000313" key="1">
    <source>
        <dbReference type="EMBL" id="ESQ51255.1"/>
    </source>
</evidence>
<dbReference type="Gramene" id="ESQ51255">
    <property type="protein sequence ID" value="ESQ51255"/>
    <property type="gene ID" value="EUTSA_v10017450mg"/>
</dbReference>